<organism evidence="1 3">
    <name type="scientific">Gibberella zeae</name>
    <name type="common">Wheat head blight fungus</name>
    <name type="synonym">Fusarium graminearum</name>
    <dbReference type="NCBI Taxonomy" id="5518"/>
    <lineage>
        <taxon>Eukaryota</taxon>
        <taxon>Fungi</taxon>
        <taxon>Dikarya</taxon>
        <taxon>Ascomycota</taxon>
        <taxon>Pezizomycotina</taxon>
        <taxon>Sordariomycetes</taxon>
        <taxon>Hypocreomycetidae</taxon>
        <taxon>Hypocreales</taxon>
        <taxon>Nectriaceae</taxon>
        <taxon>Fusarium</taxon>
    </lineage>
</organism>
<protein>
    <submittedName>
        <fullName evidence="1">Uncharacterized protein</fullName>
    </submittedName>
</protein>
<proteinExistence type="predicted"/>
<accession>A0A4V6JA17</accession>
<evidence type="ECO:0000313" key="2">
    <source>
        <dbReference type="EMBL" id="VIO59854.1"/>
    </source>
</evidence>
<reference evidence="2" key="1">
    <citation type="submission" date="2019-04" db="EMBL/GenBank/DDBJ databases">
        <authorList>
            <person name="Melise S."/>
            <person name="Noan J."/>
            <person name="Okalmin O."/>
        </authorList>
    </citation>
    <scope>NUCLEOTIDE SEQUENCE</scope>
    <source>
        <strain evidence="2">FN9</strain>
    </source>
</reference>
<sequence>MGGHRYDAHVEKAMYKRRQVKQRPLIVPGKSGAKYHHSPVLTSGFGQWWLCFTLQRELIASSPFIGRSGQSVIKTQAWPVQKESHAVTDVLYRW</sequence>
<evidence type="ECO:0000313" key="3">
    <source>
        <dbReference type="Proteomes" id="UP000746612"/>
    </source>
</evidence>
<evidence type="ECO:0000313" key="1">
    <source>
        <dbReference type="EMBL" id="CAG2007980.1"/>
    </source>
</evidence>
<name>A0A4V6JA17_GIBZA</name>
<dbReference type="EMBL" id="CAJPIJ010000189">
    <property type="protein sequence ID" value="CAG2007980.1"/>
    <property type="molecule type" value="Genomic_DNA"/>
</dbReference>
<dbReference type="AlphaFoldDB" id="A0A4V6JA17"/>
<gene>
    <name evidence="2" type="ORF">FUG_LOCUS356163</name>
    <name evidence="1" type="ORF">MDCFG202_LOCUS545973</name>
</gene>
<dbReference type="Proteomes" id="UP000746612">
    <property type="component" value="Unassembled WGS sequence"/>
</dbReference>
<reference evidence="1" key="2">
    <citation type="submission" date="2021-03" db="EMBL/GenBank/DDBJ databases">
        <authorList>
            <person name="Alouane T."/>
            <person name="Langin T."/>
            <person name="Bonhomme L."/>
        </authorList>
    </citation>
    <scope>NUCLEOTIDE SEQUENCE</scope>
    <source>
        <strain evidence="1">MDC_Fg202</strain>
    </source>
</reference>
<dbReference type="EMBL" id="CAAKMV010000141">
    <property type="protein sequence ID" value="VIO59854.1"/>
    <property type="molecule type" value="Genomic_DNA"/>
</dbReference>